<dbReference type="SUPFAM" id="SSF53756">
    <property type="entry name" value="UDP-Glycosyltransferase/glycogen phosphorylase"/>
    <property type="match status" value="1"/>
</dbReference>
<dbReference type="STRING" id="1666911.HLUCCA11_08675"/>
<protein>
    <submittedName>
        <fullName evidence="3">Glycosyltransferase</fullName>
    </submittedName>
</protein>
<feature type="domain" description="Glycosyl transferase family 1" evidence="1">
    <location>
        <begin position="196"/>
        <end position="354"/>
    </location>
</feature>
<evidence type="ECO:0000313" key="4">
    <source>
        <dbReference type="Proteomes" id="UP000050465"/>
    </source>
</evidence>
<dbReference type="GO" id="GO:0016757">
    <property type="term" value="F:glycosyltransferase activity"/>
    <property type="evidence" value="ECO:0007669"/>
    <property type="project" value="InterPro"/>
</dbReference>
<accession>A0A0P7ZRF3</accession>
<name>A0A0P7ZRF3_9CYAN</name>
<proteinExistence type="predicted"/>
<dbReference type="PANTHER" id="PTHR45947">
    <property type="entry name" value="SULFOQUINOVOSYL TRANSFERASE SQD2"/>
    <property type="match status" value="1"/>
</dbReference>
<dbReference type="Pfam" id="PF00534">
    <property type="entry name" value="Glycos_transf_1"/>
    <property type="match status" value="1"/>
</dbReference>
<dbReference type="Proteomes" id="UP000050465">
    <property type="component" value="Unassembled WGS sequence"/>
</dbReference>
<dbReference type="InterPro" id="IPR001296">
    <property type="entry name" value="Glyco_trans_1"/>
</dbReference>
<dbReference type="InterPro" id="IPR050194">
    <property type="entry name" value="Glycosyltransferase_grp1"/>
</dbReference>
<dbReference type="Gene3D" id="3.40.50.2000">
    <property type="entry name" value="Glycogen Phosphorylase B"/>
    <property type="match status" value="2"/>
</dbReference>
<feature type="domain" description="Glycosyltransferase subfamily 4-like N-terminal" evidence="2">
    <location>
        <begin position="70"/>
        <end position="184"/>
    </location>
</feature>
<reference evidence="3 4" key="1">
    <citation type="submission" date="2015-09" db="EMBL/GenBank/DDBJ databases">
        <title>Identification and resolution of microdiversity through metagenomic sequencing of parallel consortia.</title>
        <authorList>
            <person name="Nelson W.C."/>
            <person name="Romine M.F."/>
            <person name="Lindemann S.R."/>
        </authorList>
    </citation>
    <scope>NUCLEOTIDE SEQUENCE [LARGE SCALE GENOMIC DNA]</scope>
    <source>
        <strain evidence="3">Ana</strain>
    </source>
</reference>
<dbReference type="AlphaFoldDB" id="A0A0P7ZRF3"/>
<comment type="caution">
    <text evidence="3">The sequence shown here is derived from an EMBL/GenBank/DDBJ whole genome shotgun (WGS) entry which is preliminary data.</text>
</comment>
<organism evidence="3 4">
    <name type="scientific">Phormidesmis priestleyi Ana</name>
    <dbReference type="NCBI Taxonomy" id="1666911"/>
    <lineage>
        <taxon>Bacteria</taxon>
        <taxon>Bacillati</taxon>
        <taxon>Cyanobacteriota</taxon>
        <taxon>Cyanophyceae</taxon>
        <taxon>Leptolyngbyales</taxon>
        <taxon>Leptolyngbyaceae</taxon>
        <taxon>Phormidesmis</taxon>
    </lineage>
</organism>
<dbReference type="Pfam" id="PF13439">
    <property type="entry name" value="Glyco_transf_4"/>
    <property type="match status" value="1"/>
</dbReference>
<dbReference type="EMBL" id="LJZR01000009">
    <property type="protein sequence ID" value="KPQ35960.1"/>
    <property type="molecule type" value="Genomic_DNA"/>
</dbReference>
<evidence type="ECO:0000259" key="2">
    <source>
        <dbReference type="Pfam" id="PF13439"/>
    </source>
</evidence>
<gene>
    <name evidence="3" type="ORF">HLUCCA11_08675</name>
</gene>
<dbReference type="PANTHER" id="PTHR45947:SF14">
    <property type="entry name" value="SLL1723 PROTEIN"/>
    <property type="match status" value="1"/>
</dbReference>
<evidence type="ECO:0000313" key="3">
    <source>
        <dbReference type="EMBL" id="KPQ35960.1"/>
    </source>
</evidence>
<sequence length="391" mass="44344">MHSSLPTVLIYRNHLLPHSETFIREQVSSIKNYDCRYVGFRRVPGLMLPVDKVITAYGPSLVQKISELSYKVSGFSPTFTKKLSRLSPKLIHAHFGPDAVRAVPLAKQLNIPLVVTFHGYELTIKPSYAWRASFSQFVYFLHKNGLKKKAAHFIAVSDFIKNILLEQKFPSQKISTHYIGIDTSLFTPDEYVQRTSTVLFVGRLVEFKGCEYLIHAMSRIQSILPATELIIVGDGPLRSHLEAMANQMLKRYRFLGVQSPSVVREWMNKAKVFCVPSITAQNGHREAFGIVFIEAQSMGLPVVTFNSGGISEAVAHNRSGFLVLEKDVGALSERLLSLLKNPILWQDMSQQGIQRVRERFDIQRQTQQLECLYSDILTNHKNYKSSQTTII</sequence>
<keyword evidence="3" id="KW-0808">Transferase</keyword>
<evidence type="ECO:0000259" key="1">
    <source>
        <dbReference type="Pfam" id="PF00534"/>
    </source>
</evidence>
<dbReference type="InterPro" id="IPR028098">
    <property type="entry name" value="Glyco_trans_4-like_N"/>
</dbReference>